<protein>
    <submittedName>
        <fullName evidence="1">Uncharacterized protein</fullName>
    </submittedName>
</protein>
<dbReference type="EMBL" id="AP014685">
    <property type="protein sequence ID" value="BAR56202.1"/>
    <property type="molecule type" value="Genomic_DNA"/>
</dbReference>
<name>A0A0E4BMV8_9BRAD</name>
<organism evidence="1 2">
    <name type="scientific">Bradyrhizobium diazoefficiens</name>
    <dbReference type="NCBI Taxonomy" id="1355477"/>
    <lineage>
        <taxon>Bacteria</taxon>
        <taxon>Pseudomonadati</taxon>
        <taxon>Pseudomonadota</taxon>
        <taxon>Alphaproteobacteria</taxon>
        <taxon>Hyphomicrobiales</taxon>
        <taxon>Nitrobacteraceae</taxon>
        <taxon>Bradyrhizobium</taxon>
    </lineage>
</organism>
<dbReference type="Proteomes" id="UP000063308">
    <property type="component" value="Chromosome"/>
</dbReference>
<reference evidence="1 2" key="1">
    <citation type="submission" date="2014-11" db="EMBL/GenBank/DDBJ databases">
        <title>Symbiosis island explosion on the genome of extra-slow-growing strains of soybean bradyrhizobia with massive insertion sequences.</title>
        <authorList>
            <person name="Iida T."/>
            <person name="Minamisawa K."/>
        </authorList>
    </citation>
    <scope>NUCLEOTIDE SEQUENCE [LARGE SCALE GENOMIC DNA]</scope>
    <source>
        <strain evidence="1 2">NK6</strain>
    </source>
</reference>
<gene>
    <name evidence="1" type="ORF">NK6_3022</name>
</gene>
<evidence type="ECO:0000313" key="1">
    <source>
        <dbReference type="EMBL" id="BAR56202.1"/>
    </source>
</evidence>
<sequence>MPRFQQNCFKSCTFQACVQPLRQRPELCGILGDEAIRRRGFPALG</sequence>
<dbReference type="AlphaFoldDB" id="A0A0E4BMV8"/>
<accession>A0A0E4BMV8</accession>
<proteinExistence type="predicted"/>
<evidence type="ECO:0000313" key="2">
    <source>
        <dbReference type="Proteomes" id="UP000063308"/>
    </source>
</evidence>